<dbReference type="AlphaFoldDB" id="A0A9Y2ICF4"/>
<name>A0A9Y2ICF4_9PSEU</name>
<sequence length="397" mass="43287">MHPVLTLARQPDQLIQVRRHASQLKRMFTATLGYQLVVEPTFARLLKTPLSPDTAVRPARTHTDKPFTPRTYMYLALVCASLLASTTADQVLMNALVEQVRADAVTAGVAVADSMSERRDLVRAIGLLIEWGVLSETDGSVAGWENRQDEALLDVHRPLLPHLLSRSLSGVEAPEGLLDGSSGDAAEPEQPRRSLRRKLVENPLVRREDLTDSERDVLSRERRDVTRMLDESFGLTVEARAEGVLAYDADEKLSDVAFPGTGTVAHVALLLINALADDLSANAADTVVTKGRTVPGALAPWAAVDSNIDLLIEQYGKAFGDGYRSDPASLKTAVVGLLESMSLAASSDGGLVLHPATARYRPEPHRAPVRTRAMRRLEEEDPYTLFPAQPDHRGEST</sequence>
<organism evidence="2 3">
    <name type="scientific">Amycolatopsis carbonis</name>
    <dbReference type="NCBI Taxonomy" id="715471"/>
    <lineage>
        <taxon>Bacteria</taxon>
        <taxon>Bacillati</taxon>
        <taxon>Actinomycetota</taxon>
        <taxon>Actinomycetes</taxon>
        <taxon>Pseudonocardiales</taxon>
        <taxon>Pseudonocardiaceae</taxon>
        <taxon>Amycolatopsis</taxon>
    </lineage>
</organism>
<keyword evidence="3" id="KW-1185">Reference proteome</keyword>
<evidence type="ECO:0000256" key="1">
    <source>
        <dbReference type="SAM" id="MobiDB-lite"/>
    </source>
</evidence>
<gene>
    <name evidence="2" type="ORF">QRX50_36965</name>
</gene>
<dbReference type="Proteomes" id="UP001236014">
    <property type="component" value="Chromosome"/>
</dbReference>
<dbReference type="InterPro" id="IPR013494">
    <property type="entry name" value="CHP02678"/>
</dbReference>
<evidence type="ECO:0000313" key="3">
    <source>
        <dbReference type="Proteomes" id="UP001236014"/>
    </source>
</evidence>
<protein>
    <submittedName>
        <fullName evidence="2">TIGR02678 family protein</fullName>
    </submittedName>
</protein>
<accession>A0A9Y2ICF4</accession>
<reference evidence="2 3" key="1">
    <citation type="submission" date="2023-06" db="EMBL/GenBank/DDBJ databases">
        <authorList>
            <person name="Oyuntsetseg B."/>
            <person name="Kim S.B."/>
        </authorList>
    </citation>
    <scope>NUCLEOTIDE SEQUENCE [LARGE SCALE GENOMIC DNA]</scope>
    <source>
        <strain evidence="2 3">2-15</strain>
    </source>
</reference>
<feature type="region of interest" description="Disordered" evidence="1">
    <location>
        <begin position="175"/>
        <end position="198"/>
    </location>
</feature>
<dbReference type="EMBL" id="CP127294">
    <property type="protein sequence ID" value="WIX76969.1"/>
    <property type="molecule type" value="Genomic_DNA"/>
</dbReference>
<evidence type="ECO:0000313" key="2">
    <source>
        <dbReference type="EMBL" id="WIX76969.1"/>
    </source>
</evidence>
<dbReference type="KEGG" id="acab:QRX50_36965"/>
<dbReference type="NCBIfam" id="TIGR02678">
    <property type="entry name" value="TIGR02678 family protein"/>
    <property type="match status" value="1"/>
</dbReference>
<proteinExistence type="predicted"/>
<dbReference type="RefSeq" id="WP_285967715.1">
    <property type="nucleotide sequence ID" value="NZ_CP127294.1"/>
</dbReference>
<dbReference type="Pfam" id="PF09661">
    <property type="entry name" value="DUF2398"/>
    <property type="match status" value="1"/>
</dbReference>